<dbReference type="EMBL" id="FCNW02000003">
    <property type="protein sequence ID" value="SAL21551.1"/>
    <property type="molecule type" value="Genomic_DNA"/>
</dbReference>
<name>A0A158FPJ9_9BURK</name>
<accession>A0A158FPJ9</accession>
<evidence type="ECO:0000313" key="3">
    <source>
        <dbReference type="Proteomes" id="UP000054977"/>
    </source>
</evidence>
<proteinExistence type="predicted"/>
<evidence type="ECO:0000313" key="2">
    <source>
        <dbReference type="EMBL" id="SAL21551.1"/>
    </source>
</evidence>
<reference evidence="2" key="1">
    <citation type="submission" date="2016-01" db="EMBL/GenBank/DDBJ databases">
        <authorList>
            <person name="Peeters C."/>
        </authorList>
    </citation>
    <scope>NUCLEOTIDE SEQUENCE [LARGE SCALE GENOMIC DNA]</scope>
    <source>
        <strain evidence="2">LMG 22934</strain>
    </source>
</reference>
<dbReference type="Proteomes" id="UP000054977">
    <property type="component" value="Unassembled WGS sequence"/>
</dbReference>
<organism evidence="2 3">
    <name type="scientific">Caballeronia humi</name>
    <dbReference type="NCBI Taxonomy" id="326474"/>
    <lineage>
        <taxon>Bacteria</taxon>
        <taxon>Pseudomonadati</taxon>
        <taxon>Pseudomonadota</taxon>
        <taxon>Betaproteobacteria</taxon>
        <taxon>Burkholderiales</taxon>
        <taxon>Burkholderiaceae</taxon>
        <taxon>Caballeronia</taxon>
    </lineage>
</organism>
<comment type="caution">
    <text evidence="2">The sequence shown here is derived from an EMBL/GenBank/DDBJ whole genome shotgun (WGS) entry which is preliminary data.</text>
</comment>
<gene>
    <name evidence="2" type="ORF">AWB65_01122</name>
</gene>
<keyword evidence="3" id="KW-1185">Reference proteome</keyword>
<evidence type="ECO:0000256" key="1">
    <source>
        <dbReference type="SAM" id="MobiDB-lite"/>
    </source>
</evidence>
<feature type="region of interest" description="Disordered" evidence="1">
    <location>
        <begin position="63"/>
        <end position="82"/>
    </location>
</feature>
<protein>
    <submittedName>
        <fullName evidence="2">Uncharacterized protein</fullName>
    </submittedName>
</protein>
<dbReference type="AlphaFoldDB" id="A0A158FPJ9"/>
<sequence>MQETCLGGGADLRRLFVCRLASFHECALMLCASLLLLFDAAVFGPSTGGANLAPIKHASRQRRLADQVTSTNQRGRNPYRSPSCVCTTSVSPASTGAAVIALPSVFARPISSPLLASRKCT</sequence>